<evidence type="ECO:0000313" key="13">
    <source>
        <dbReference type="EMBL" id="EFJ36258.1"/>
    </source>
</evidence>
<dbReference type="Gene3D" id="1.10.720.30">
    <property type="entry name" value="SAP domain"/>
    <property type="match status" value="1"/>
</dbReference>
<dbReference type="InParanoid" id="D8QU89"/>
<dbReference type="Gene3D" id="2.40.290.10">
    <property type="match status" value="1"/>
</dbReference>
<dbReference type="InterPro" id="IPR006165">
    <property type="entry name" value="Ku70"/>
</dbReference>
<dbReference type="InterPro" id="IPR016194">
    <property type="entry name" value="SPOC-like_C_dom_sf"/>
</dbReference>
<dbReference type="Gene3D" id="1.10.1600.10">
    <property type="match status" value="1"/>
</dbReference>
<dbReference type="NCBIfam" id="TIGR00578">
    <property type="entry name" value="ku70"/>
    <property type="match status" value="1"/>
</dbReference>
<comment type="subcellular location">
    <subcellularLocation>
        <location evidence="1">Nucleus</location>
    </subcellularLocation>
</comment>
<dbReference type="GO" id="GO:0006303">
    <property type="term" value="P:double-strand break repair via nonhomologous end joining"/>
    <property type="evidence" value="ECO:0000318"/>
    <property type="project" value="GO_Central"/>
</dbReference>
<organism evidence="14">
    <name type="scientific">Selaginella moellendorffii</name>
    <name type="common">Spikemoss</name>
    <dbReference type="NCBI Taxonomy" id="88036"/>
    <lineage>
        <taxon>Eukaryota</taxon>
        <taxon>Viridiplantae</taxon>
        <taxon>Streptophyta</taxon>
        <taxon>Embryophyta</taxon>
        <taxon>Tracheophyta</taxon>
        <taxon>Lycopodiopsida</taxon>
        <taxon>Selaginellales</taxon>
        <taxon>Selaginellaceae</taxon>
        <taxon>Selaginella</taxon>
    </lineage>
</organism>
<keyword evidence="10" id="KW-0234">DNA repair</keyword>
<dbReference type="InterPro" id="IPR005160">
    <property type="entry name" value="Ku_C"/>
</dbReference>
<evidence type="ECO:0000256" key="10">
    <source>
        <dbReference type="ARBA" id="ARBA00023204"/>
    </source>
</evidence>
<evidence type="ECO:0000256" key="7">
    <source>
        <dbReference type="ARBA" id="ARBA00022840"/>
    </source>
</evidence>
<dbReference type="PROSITE" id="PS50800">
    <property type="entry name" value="SAP"/>
    <property type="match status" value="1"/>
</dbReference>
<evidence type="ECO:0000256" key="8">
    <source>
        <dbReference type="ARBA" id="ARBA00023125"/>
    </source>
</evidence>
<dbReference type="EMBL" id="GL377567">
    <property type="protein sequence ID" value="EFJ36258.1"/>
    <property type="molecule type" value="Genomic_DNA"/>
</dbReference>
<dbReference type="GO" id="GO:0000723">
    <property type="term" value="P:telomere maintenance"/>
    <property type="evidence" value="ECO:0000318"/>
    <property type="project" value="GO_Central"/>
</dbReference>
<keyword evidence="7" id="KW-0067">ATP-binding</keyword>
<keyword evidence="9" id="KW-0233">DNA recombination</keyword>
<accession>D8QU89</accession>
<dbReference type="SMART" id="SM00513">
    <property type="entry name" value="SAP"/>
    <property type="match status" value="1"/>
</dbReference>
<keyword evidence="3" id="KW-0547">Nucleotide-binding</keyword>
<evidence type="ECO:0000256" key="5">
    <source>
        <dbReference type="ARBA" id="ARBA00022801"/>
    </source>
</evidence>
<dbReference type="InterPro" id="IPR047087">
    <property type="entry name" value="KU70_core_dom"/>
</dbReference>
<dbReference type="InterPro" id="IPR003034">
    <property type="entry name" value="SAP_dom"/>
</dbReference>
<dbReference type="Gene3D" id="4.10.970.10">
    <property type="entry name" value="Ku70, bridge and pillars"/>
    <property type="match status" value="1"/>
</dbReference>
<dbReference type="InterPro" id="IPR036361">
    <property type="entry name" value="SAP_dom_sf"/>
</dbReference>
<evidence type="ECO:0000256" key="11">
    <source>
        <dbReference type="ARBA" id="ARBA00023242"/>
    </source>
</evidence>
<dbReference type="CDD" id="cd00788">
    <property type="entry name" value="KU70"/>
    <property type="match status" value="1"/>
</dbReference>
<keyword evidence="6" id="KW-0347">Helicase</keyword>
<dbReference type="PANTHER" id="PTHR12604:SF2">
    <property type="entry name" value="X-RAY REPAIR CROSS-COMPLEMENTING PROTEIN 6"/>
    <property type="match status" value="1"/>
</dbReference>
<dbReference type="GO" id="GO:0043564">
    <property type="term" value="C:Ku70:Ku80 complex"/>
    <property type="evidence" value="ECO:0000318"/>
    <property type="project" value="GO_Central"/>
</dbReference>
<gene>
    <name evidence="13" type="ORF">SELMODRAFT_78255</name>
</gene>
<dbReference type="GO" id="GO:0016787">
    <property type="term" value="F:hydrolase activity"/>
    <property type="evidence" value="ECO:0007669"/>
    <property type="project" value="UniProtKB-KW"/>
</dbReference>
<dbReference type="FunFam" id="1.10.1600.10:FF:000003">
    <property type="entry name" value="ATP-dependent DNA helicase 2 subunit KU70"/>
    <property type="match status" value="1"/>
</dbReference>
<dbReference type="Pfam" id="PF03730">
    <property type="entry name" value="Ku_C"/>
    <property type="match status" value="1"/>
</dbReference>
<dbReference type="SUPFAM" id="SSF53300">
    <property type="entry name" value="vWA-like"/>
    <property type="match status" value="1"/>
</dbReference>
<evidence type="ECO:0000256" key="6">
    <source>
        <dbReference type="ARBA" id="ARBA00022806"/>
    </source>
</evidence>
<dbReference type="GO" id="GO:0003684">
    <property type="term" value="F:damaged DNA binding"/>
    <property type="evidence" value="ECO:0007669"/>
    <property type="project" value="InterPro"/>
</dbReference>
<dbReference type="Pfam" id="PF03731">
    <property type="entry name" value="Ku_N"/>
    <property type="match status" value="1"/>
</dbReference>
<dbReference type="InterPro" id="IPR036465">
    <property type="entry name" value="vWFA_dom_sf"/>
</dbReference>
<protein>
    <recommendedName>
        <fullName evidence="12">SAP domain-containing protein</fullName>
    </recommendedName>
</protein>
<dbReference type="Gramene" id="EFJ36258">
    <property type="protein sequence ID" value="EFJ36258"/>
    <property type="gene ID" value="SELMODRAFT_78255"/>
</dbReference>
<evidence type="ECO:0000259" key="12">
    <source>
        <dbReference type="PROSITE" id="PS50800"/>
    </source>
</evidence>
<dbReference type="OMA" id="FWANVKH"/>
<dbReference type="FunCoup" id="D8QU89">
    <property type="interactions" value="4518"/>
</dbReference>
<comment type="similarity">
    <text evidence="2">Belongs to the ku70 family.</text>
</comment>
<evidence type="ECO:0000256" key="9">
    <source>
        <dbReference type="ARBA" id="ARBA00023172"/>
    </source>
</evidence>
<dbReference type="eggNOG" id="KOG2327">
    <property type="taxonomic scope" value="Eukaryota"/>
</dbReference>
<dbReference type="InterPro" id="IPR005161">
    <property type="entry name" value="Ku_N"/>
</dbReference>
<dbReference type="PANTHER" id="PTHR12604">
    <property type="entry name" value="KU AUTOANTIGEN DNA HELICASE"/>
    <property type="match status" value="1"/>
</dbReference>
<dbReference type="STRING" id="88036.D8QU89"/>
<dbReference type="Pfam" id="PF02037">
    <property type="entry name" value="SAP"/>
    <property type="match status" value="1"/>
</dbReference>
<evidence type="ECO:0000256" key="3">
    <source>
        <dbReference type="ARBA" id="ARBA00022741"/>
    </source>
</evidence>
<dbReference type="PIRSF" id="PIRSF003033">
    <property type="entry name" value="Ku70"/>
    <property type="match status" value="1"/>
</dbReference>
<dbReference type="InterPro" id="IPR006164">
    <property type="entry name" value="DNA_bd_Ku70/Ku80"/>
</dbReference>
<keyword evidence="4" id="KW-0227">DNA damage</keyword>
<dbReference type="KEGG" id="smo:SELMODRAFT_78255"/>
<dbReference type="InterPro" id="IPR027388">
    <property type="entry name" value="Ku70_bridge/pillars_dom_sf"/>
</dbReference>
<dbReference type="GO" id="GO:0005524">
    <property type="term" value="F:ATP binding"/>
    <property type="evidence" value="ECO:0007669"/>
    <property type="project" value="UniProtKB-KW"/>
</dbReference>
<dbReference type="FunFam" id="2.40.290.10:FF:000001">
    <property type="entry name" value="X-ray repair cross complementing 6"/>
    <property type="match status" value="1"/>
</dbReference>
<dbReference type="GO" id="GO:0003678">
    <property type="term" value="F:DNA helicase activity"/>
    <property type="evidence" value="ECO:0007669"/>
    <property type="project" value="InterPro"/>
</dbReference>
<evidence type="ECO:0000256" key="1">
    <source>
        <dbReference type="ARBA" id="ARBA00004123"/>
    </source>
</evidence>
<keyword evidence="14" id="KW-1185">Reference proteome</keyword>
<evidence type="ECO:0000256" key="4">
    <source>
        <dbReference type="ARBA" id="ARBA00022763"/>
    </source>
</evidence>
<dbReference type="GO" id="GO:0006310">
    <property type="term" value="P:DNA recombination"/>
    <property type="evidence" value="ECO:0007669"/>
    <property type="project" value="UniProtKB-KW"/>
</dbReference>
<feature type="domain" description="SAP" evidence="12">
    <location>
        <begin position="529"/>
        <end position="563"/>
    </location>
</feature>
<dbReference type="SMART" id="SM00559">
    <property type="entry name" value="Ku78"/>
    <property type="match status" value="1"/>
</dbReference>
<dbReference type="SUPFAM" id="SSF68906">
    <property type="entry name" value="SAP domain"/>
    <property type="match status" value="1"/>
</dbReference>
<dbReference type="Pfam" id="PF02735">
    <property type="entry name" value="Ku"/>
    <property type="match status" value="1"/>
</dbReference>
<reference evidence="13 14" key="1">
    <citation type="journal article" date="2011" name="Science">
        <title>The Selaginella genome identifies genetic changes associated with the evolution of vascular plants.</title>
        <authorList>
            <person name="Banks J.A."/>
            <person name="Nishiyama T."/>
            <person name="Hasebe M."/>
            <person name="Bowman J.L."/>
            <person name="Gribskov M."/>
            <person name="dePamphilis C."/>
            <person name="Albert V.A."/>
            <person name="Aono N."/>
            <person name="Aoyama T."/>
            <person name="Ambrose B.A."/>
            <person name="Ashton N.W."/>
            <person name="Axtell M.J."/>
            <person name="Barker E."/>
            <person name="Barker M.S."/>
            <person name="Bennetzen J.L."/>
            <person name="Bonawitz N.D."/>
            <person name="Chapple C."/>
            <person name="Cheng C."/>
            <person name="Correa L.G."/>
            <person name="Dacre M."/>
            <person name="DeBarry J."/>
            <person name="Dreyer I."/>
            <person name="Elias M."/>
            <person name="Engstrom E.M."/>
            <person name="Estelle M."/>
            <person name="Feng L."/>
            <person name="Finet C."/>
            <person name="Floyd S.K."/>
            <person name="Frommer W.B."/>
            <person name="Fujita T."/>
            <person name="Gramzow L."/>
            <person name="Gutensohn M."/>
            <person name="Harholt J."/>
            <person name="Hattori M."/>
            <person name="Heyl A."/>
            <person name="Hirai T."/>
            <person name="Hiwatashi Y."/>
            <person name="Ishikawa M."/>
            <person name="Iwata M."/>
            <person name="Karol K.G."/>
            <person name="Koehler B."/>
            <person name="Kolukisaoglu U."/>
            <person name="Kubo M."/>
            <person name="Kurata T."/>
            <person name="Lalonde S."/>
            <person name="Li K."/>
            <person name="Li Y."/>
            <person name="Litt A."/>
            <person name="Lyons E."/>
            <person name="Manning G."/>
            <person name="Maruyama T."/>
            <person name="Michael T.P."/>
            <person name="Mikami K."/>
            <person name="Miyazaki S."/>
            <person name="Morinaga S."/>
            <person name="Murata T."/>
            <person name="Mueller-Roeber B."/>
            <person name="Nelson D.R."/>
            <person name="Obara M."/>
            <person name="Oguri Y."/>
            <person name="Olmstead R.G."/>
            <person name="Onodera N."/>
            <person name="Petersen B.L."/>
            <person name="Pils B."/>
            <person name="Prigge M."/>
            <person name="Rensing S.A."/>
            <person name="Riano-Pachon D.M."/>
            <person name="Roberts A.W."/>
            <person name="Sato Y."/>
            <person name="Scheller H.V."/>
            <person name="Schulz B."/>
            <person name="Schulz C."/>
            <person name="Shakirov E.V."/>
            <person name="Shibagaki N."/>
            <person name="Shinohara N."/>
            <person name="Shippen D.E."/>
            <person name="Soerensen I."/>
            <person name="Sotooka R."/>
            <person name="Sugimoto N."/>
            <person name="Sugita M."/>
            <person name="Sumikawa N."/>
            <person name="Tanurdzic M."/>
            <person name="Theissen G."/>
            <person name="Ulvskov P."/>
            <person name="Wakazuki S."/>
            <person name="Weng J.K."/>
            <person name="Willats W.W."/>
            <person name="Wipf D."/>
            <person name="Wolf P.G."/>
            <person name="Yang L."/>
            <person name="Zimmer A.D."/>
            <person name="Zhu Q."/>
            <person name="Mitros T."/>
            <person name="Hellsten U."/>
            <person name="Loque D."/>
            <person name="Otillar R."/>
            <person name="Salamov A."/>
            <person name="Schmutz J."/>
            <person name="Shapiro H."/>
            <person name="Lindquist E."/>
            <person name="Lucas S."/>
            <person name="Rokhsar D."/>
            <person name="Grigoriev I.V."/>
        </authorList>
    </citation>
    <scope>NUCLEOTIDE SEQUENCE [LARGE SCALE GENOMIC DNA]</scope>
</reference>
<dbReference type="HOGENOM" id="CLU_014815_2_0_1"/>
<name>D8QU89_SELML</name>
<dbReference type="Proteomes" id="UP000001514">
    <property type="component" value="Unassembled WGS sequence"/>
</dbReference>
<dbReference type="GO" id="GO:0042162">
    <property type="term" value="F:telomeric DNA binding"/>
    <property type="evidence" value="ECO:0000318"/>
    <property type="project" value="GO_Central"/>
</dbReference>
<keyword evidence="11" id="KW-0539">Nucleus</keyword>
<dbReference type="AlphaFoldDB" id="D8QU89"/>
<dbReference type="Gene3D" id="3.40.50.410">
    <property type="entry name" value="von Willebrand factor, type A domain"/>
    <property type="match status" value="1"/>
</dbReference>
<keyword evidence="5" id="KW-0378">Hydrolase</keyword>
<sequence length="565" mass="63713">MESITEDLKTRIISRDSDEVGICFINTREKNNSLSSEGVYTFKELSKLSASFIKDTSSLCENFDSVIGSNDGSNYGARENPLYNGLWVAQGMLGKSATKNLGKRILLFTNNDDPFENADPVTKADMRRTTIQRAKDSQDLGISIELYPMSRPGEEFNLNIFYKDMITMEDDELSNFMVGAEKRFEELKARMRKKLFQKRVVRKITFTIANGTSIGLGTYAMVRPATTGKYEWLDSTTNKPVKSERALICTDTGAIVTESTKRFTHYNSKRVLMTREELAEVKKITDVQLRLLGFKSIACLKDYHNLRPATFLYPSEEAIKGSTCLFIALHRSLIRQKKFALAFHGNSTSPHLVALVPQEEIVNEYGQVQPPGMHMIYLPYAEDIRQPEKVINLSKGGVEIAAKEHIDKAMALIKKLHLREFTVYDIQNPALQRHYSNLQALGLQEDTVEEVEDCTLPDEEGMKRPSIVAVVQAFKDTVYGADHDQEEAAAEAERAKGSVTAQKRKAAAEVATKESEKYNWRQLALDGELKKLTVVELKYYLAGKKLPLSGKKEILIERILNDLGM</sequence>
<dbReference type="SUPFAM" id="SSF100939">
    <property type="entry name" value="SPOC domain-like"/>
    <property type="match status" value="1"/>
</dbReference>
<evidence type="ECO:0000256" key="2">
    <source>
        <dbReference type="ARBA" id="ARBA00005240"/>
    </source>
</evidence>
<keyword evidence="8" id="KW-0238">DNA-binding</keyword>
<evidence type="ECO:0000313" key="14">
    <source>
        <dbReference type="Proteomes" id="UP000001514"/>
    </source>
</evidence>
<proteinExistence type="inferred from homology"/>